<protein>
    <recommendedName>
        <fullName evidence="2">protein-glutamate methylesterase</fullName>
        <ecNumber evidence="2">3.1.1.61</ecNumber>
    </recommendedName>
</protein>
<dbReference type="AlphaFoldDB" id="A0A2U8WT85"/>
<dbReference type="PROSITE" id="PS50122">
    <property type="entry name" value="CHEB"/>
    <property type="match status" value="1"/>
</dbReference>
<dbReference type="EMBL" id="CP029553">
    <property type="protein sequence ID" value="AWN48671.1"/>
    <property type="molecule type" value="Genomic_DNA"/>
</dbReference>
<feature type="active site" evidence="4">
    <location>
        <position position="145"/>
    </location>
</feature>
<dbReference type="GO" id="GO:0008984">
    <property type="term" value="F:protein-glutamate methylesterase activity"/>
    <property type="evidence" value="ECO:0007669"/>
    <property type="project" value="UniProtKB-EC"/>
</dbReference>
<dbReference type="RefSeq" id="WP_109960959.1">
    <property type="nucleotide sequence ID" value="NZ_CP029553.1"/>
</dbReference>
<dbReference type="PANTHER" id="PTHR42872:SF6">
    <property type="entry name" value="PROTEIN-GLUTAMATE METHYLESTERASE_PROTEIN-GLUTAMINE GLUTAMINASE"/>
    <property type="match status" value="1"/>
</dbReference>
<evidence type="ECO:0000313" key="6">
    <source>
        <dbReference type="EMBL" id="AWN48671.1"/>
    </source>
</evidence>
<dbReference type="InterPro" id="IPR000673">
    <property type="entry name" value="Sig_transdc_resp-reg_Me-estase"/>
</dbReference>
<dbReference type="EC" id="3.1.1.61" evidence="2"/>
<dbReference type="InterPro" id="IPR011247">
    <property type="entry name" value="Chemotax_prot-Glu_Me-esterase"/>
</dbReference>
<sequence length="345" mass="35294">MPPTHRRDSPAPGGGAIAHDVVVIGGSSGAVAPLRAILASLPPDSPASYFVVLHMASGSRLAARLGPNPGPLPLATAEDGMAIAPGRVYLAAADRHLLVEPGAIRLGSGPRENTSRPAIDALFRSAALTYGPRVVGVLLSGLLHDGAAGLDAIKARGGLALVQDPDEAEAPDMPRSALAAVQVDARAPTPALGEALARLVALPTGAPGPVPDDLALEVAIAGGRSSSETLGHGADPAPITCPDCGGVLSQLREGGVLRFRCQIGHAYTAEALADAQGDAVESALRIALRVVKERADLVGRMAADAHRRGNALVAGMYEERAREYDGHVRTIRRALRDEAGRSEPG</sequence>
<organism evidence="6 7">
    <name type="scientific">Methylobacterium terrae</name>
    <dbReference type="NCBI Taxonomy" id="2202827"/>
    <lineage>
        <taxon>Bacteria</taxon>
        <taxon>Pseudomonadati</taxon>
        <taxon>Pseudomonadota</taxon>
        <taxon>Alphaproteobacteria</taxon>
        <taxon>Hyphomicrobiales</taxon>
        <taxon>Methylobacteriaceae</taxon>
        <taxon>Methylobacterium</taxon>
    </lineage>
</organism>
<evidence type="ECO:0000256" key="3">
    <source>
        <dbReference type="ARBA" id="ARBA00048267"/>
    </source>
</evidence>
<evidence type="ECO:0000313" key="7">
    <source>
        <dbReference type="Proteomes" id="UP000245444"/>
    </source>
</evidence>
<evidence type="ECO:0000256" key="2">
    <source>
        <dbReference type="ARBA" id="ARBA00039140"/>
    </source>
</evidence>
<dbReference type="GO" id="GO:0006935">
    <property type="term" value="P:chemotaxis"/>
    <property type="evidence" value="ECO:0007669"/>
    <property type="project" value="UniProtKB-UniRule"/>
</dbReference>
<keyword evidence="4" id="KW-0145">Chemotaxis</keyword>
<dbReference type="SUPFAM" id="SSF52738">
    <property type="entry name" value="Methylesterase CheB, C-terminal domain"/>
    <property type="match status" value="1"/>
</dbReference>
<reference evidence="6 7" key="1">
    <citation type="submission" date="2018-05" db="EMBL/GenBank/DDBJ databases">
        <title>Complete Genome Sequence of Methylobacterium sp. 17Sr1-28.</title>
        <authorList>
            <person name="Srinivasan S."/>
        </authorList>
    </citation>
    <scope>NUCLEOTIDE SEQUENCE [LARGE SCALE GENOMIC DNA]</scope>
    <source>
        <strain evidence="6 7">17Sr1-28</strain>
    </source>
</reference>
<dbReference type="InterPro" id="IPR035909">
    <property type="entry name" value="CheB_C"/>
</dbReference>
<dbReference type="PANTHER" id="PTHR42872">
    <property type="entry name" value="PROTEIN-GLUTAMATE METHYLESTERASE/PROTEIN-GLUTAMINE GLUTAMINASE"/>
    <property type="match status" value="1"/>
</dbReference>
<comment type="catalytic activity">
    <reaction evidence="3">
        <text>[protein]-L-glutamate 5-O-methyl ester + H2O = L-glutamyl-[protein] + methanol + H(+)</text>
        <dbReference type="Rhea" id="RHEA:23236"/>
        <dbReference type="Rhea" id="RHEA-COMP:10208"/>
        <dbReference type="Rhea" id="RHEA-COMP:10311"/>
        <dbReference type="ChEBI" id="CHEBI:15377"/>
        <dbReference type="ChEBI" id="CHEBI:15378"/>
        <dbReference type="ChEBI" id="CHEBI:17790"/>
        <dbReference type="ChEBI" id="CHEBI:29973"/>
        <dbReference type="ChEBI" id="CHEBI:82795"/>
        <dbReference type="EC" id="3.1.1.61"/>
    </reaction>
</comment>
<gene>
    <name evidence="6" type="ORF">DK419_21845</name>
</gene>
<evidence type="ECO:0000259" key="5">
    <source>
        <dbReference type="PROSITE" id="PS50122"/>
    </source>
</evidence>
<name>A0A2U8WT85_9HYPH</name>
<feature type="domain" description="CheB-type methylesterase" evidence="5">
    <location>
        <begin position="10"/>
        <end position="203"/>
    </location>
</feature>
<dbReference type="Gene3D" id="3.40.50.180">
    <property type="entry name" value="Methylesterase CheB, C-terminal domain"/>
    <property type="match status" value="1"/>
</dbReference>
<feature type="active site" evidence="4">
    <location>
        <position position="54"/>
    </location>
</feature>
<proteinExistence type="predicted"/>
<dbReference type="KEGG" id="mtea:DK419_21845"/>
<accession>A0A2U8WT85</accession>
<dbReference type="Pfam" id="PF01339">
    <property type="entry name" value="CheB_methylest"/>
    <property type="match status" value="1"/>
</dbReference>
<dbReference type="OrthoDB" id="9791760at2"/>
<dbReference type="PIRSF" id="PIRSF036461">
    <property type="entry name" value="Chmtx_methlestr"/>
    <property type="match status" value="1"/>
</dbReference>
<keyword evidence="1 4" id="KW-0378">Hydrolase</keyword>
<feature type="active site" evidence="4">
    <location>
        <position position="27"/>
    </location>
</feature>
<dbReference type="GO" id="GO:0005737">
    <property type="term" value="C:cytoplasm"/>
    <property type="evidence" value="ECO:0007669"/>
    <property type="project" value="InterPro"/>
</dbReference>
<dbReference type="CDD" id="cd16433">
    <property type="entry name" value="CheB"/>
    <property type="match status" value="1"/>
</dbReference>
<evidence type="ECO:0000256" key="1">
    <source>
        <dbReference type="ARBA" id="ARBA00022801"/>
    </source>
</evidence>
<dbReference type="Proteomes" id="UP000245444">
    <property type="component" value="Chromosome"/>
</dbReference>
<keyword evidence="7" id="KW-1185">Reference proteome</keyword>
<evidence type="ECO:0000256" key="4">
    <source>
        <dbReference type="PROSITE-ProRule" id="PRU00050"/>
    </source>
</evidence>
<dbReference type="GO" id="GO:0000156">
    <property type="term" value="F:phosphorelay response regulator activity"/>
    <property type="evidence" value="ECO:0007669"/>
    <property type="project" value="InterPro"/>
</dbReference>